<dbReference type="PANTHER" id="PTHR38657:SF1">
    <property type="entry name" value="SLR1343 PROTEIN"/>
    <property type="match status" value="1"/>
</dbReference>
<organism evidence="1 2">
    <name type="scientific">Rubripirellula obstinata</name>
    <dbReference type="NCBI Taxonomy" id="406547"/>
    <lineage>
        <taxon>Bacteria</taxon>
        <taxon>Pseudomonadati</taxon>
        <taxon>Planctomycetota</taxon>
        <taxon>Planctomycetia</taxon>
        <taxon>Pirellulales</taxon>
        <taxon>Pirellulaceae</taxon>
        <taxon>Rubripirellula</taxon>
    </lineage>
</organism>
<keyword evidence="1" id="KW-0456">Lyase</keyword>
<dbReference type="Gene3D" id="3.40.50.620">
    <property type="entry name" value="HUPs"/>
    <property type="match status" value="1"/>
</dbReference>
<dbReference type="Gene3D" id="1.10.579.10">
    <property type="entry name" value="DNA Cyclobutane Dipyrimidine Photolyase, subunit A, domain 3"/>
    <property type="match status" value="1"/>
</dbReference>
<dbReference type="Pfam" id="PF04244">
    <property type="entry name" value="DPRP"/>
    <property type="match status" value="1"/>
</dbReference>
<evidence type="ECO:0000313" key="1">
    <source>
        <dbReference type="EMBL" id="KAA1262225.1"/>
    </source>
</evidence>
<reference evidence="1 2" key="1">
    <citation type="submission" date="2019-08" db="EMBL/GenBank/DDBJ databases">
        <title>Deep-cultivation of Planctomycetes and their phenomic and genomic characterization uncovers novel biology.</title>
        <authorList>
            <person name="Wiegand S."/>
            <person name="Jogler M."/>
            <person name="Boedeker C."/>
            <person name="Pinto D."/>
            <person name="Vollmers J."/>
            <person name="Rivas-Marin E."/>
            <person name="Kohn T."/>
            <person name="Peeters S.H."/>
            <person name="Heuer A."/>
            <person name="Rast P."/>
            <person name="Oberbeckmann S."/>
            <person name="Bunk B."/>
            <person name="Jeske O."/>
            <person name="Meyerdierks A."/>
            <person name="Storesund J.E."/>
            <person name="Kallscheuer N."/>
            <person name="Luecker S."/>
            <person name="Lage O.M."/>
            <person name="Pohl T."/>
            <person name="Merkel B.J."/>
            <person name="Hornburger P."/>
            <person name="Mueller R.-W."/>
            <person name="Bruemmer F."/>
            <person name="Labrenz M."/>
            <person name="Spormann A.M."/>
            <person name="Op Den Camp H."/>
            <person name="Overmann J."/>
            <person name="Amann R."/>
            <person name="Jetten M.S.M."/>
            <person name="Mascher T."/>
            <person name="Medema M.H."/>
            <person name="Devos D.P."/>
            <person name="Kaster A.-K."/>
            <person name="Ovreas L."/>
            <person name="Rohde M."/>
            <person name="Galperin M.Y."/>
            <person name="Jogler C."/>
        </authorList>
    </citation>
    <scope>NUCLEOTIDE SEQUENCE [LARGE SCALE GENOMIC DNA]</scope>
    <source>
        <strain evidence="1 2">LF1</strain>
    </source>
</reference>
<sequence length="521" mass="59840">MRNLILVFGDQLNHDSAAFDGFDADLDQVWMAENQQEATHVWNHQYRLVAFFAPMRHFRDELKDSGKTVLYNALSSDQSSDASEANDSSFATILSQTLSDHDFESIVFVRPGDYRVNESIHQVATKHDVAIDQREDRTFYCSLDRFDEWADGRKSMVLEQFYRVMRKEHAVLMDDDGKPVGGDWNYDKQNRGKFGKGGPGEVRPPVSFKPDKVTSEVIKMVQSRFADHPGKADQFDLPVTRDQALIAMDDFVDHRLAMFGDYQDAMWNDEMFLYHSRLSHAINLHLLSPREVVEAAVAAFKEDKAPLNAVEGFVRQILGWREYVRGIYWSRMPEYAELNSLDCDCDQDVPSFFWDGKTDMACVADSMRLLIDTAYAHHIQRLMVLGLFAQLYGVHPAKFNEWHMAMYADAVDWVSLPNALGMSQHGDGGVMATKPYCASGNYINRMSNYCKGCKYKYAEASGDDACPLTTLYWDFLDRNKDRFKDNHRMSMQLKNLERKDADLMESIRERSKKIRDGKIAI</sequence>
<evidence type="ECO:0000313" key="2">
    <source>
        <dbReference type="Proteomes" id="UP000322699"/>
    </source>
</evidence>
<gene>
    <name evidence="1" type="ORF">LF1_47870</name>
</gene>
<dbReference type="EMBL" id="VRLW01000001">
    <property type="protein sequence ID" value="KAA1262225.1"/>
    <property type="molecule type" value="Genomic_DNA"/>
</dbReference>
<dbReference type="InterPro" id="IPR014729">
    <property type="entry name" value="Rossmann-like_a/b/a_fold"/>
</dbReference>
<dbReference type="InterPro" id="IPR007357">
    <property type="entry name" value="PhrB-like"/>
</dbReference>
<dbReference type="AlphaFoldDB" id="A0A5B1CQI0"/>
<comment type="caution">
    <text evidence="1">The sequence shown here is derived from an EMBL/GenBank/DDBJ whole genome shotgun (WGS) entry which is preliminary data.</text>
</comment>
<proteinExistence type="predicted"/>
<keyword evidence="2" id="KW-1185">Reference proteome</keyword>
<dbReference type="GO" id="GO:0016829">
    <property type="term" value="F:lyase activity"/>
    <property type="evidence" value="ECO:0007669"/>
    <property type="project" value="UniProtKB-KW"/>
</dbReference>
<dbReference type="Gene3D" id="1.10.10.1710">
    <property type="entry name" value="Deoxyribodipyrimidine photolyase-related"/>
    <property type="match status" value="1"/>
</dbReference>
<dbReference type="Gene3D" id="1.25.40.80">
    <property type="match status" value="1"/>
</dbReference>
<dbReference type="SUPFAM" id="SSF48173">
    <property type="entry name" value="Cryptochrome/photolyase FAD-binding domain"/>
    <property type="match status" value="1"/>
</dbReference>
<protein>
    <submittedName>
        <fullName evidence="1">Deoxyribodipyrimidine photo-lyase-related protein</fullName>
    </submittedName>
</protein>
<dbReference type="RefSeq" id="WP_068266867.1">
    <property type="nucleotide sequence ID" value="NZ_LWSK01000134.1"/>
</dbReference>
<dbReference type="InterPro" id="IPR052551">
    <property type="entry name" value="UV-DNA_repair_photolyase"/>
</dbReference>
<dbReference type="PANTHER" id="PTHR38657">
    <property type="entry name" value="SLR1343 PROTEIN"/>
    <property type="match status" value="1"/>
</dbReference>
<name>A0A5B1CQI0_9BACT</name>
<dbReference type="OrthoDB" id="5288100at2"/>
<accession>A0A5B1CQI0</accession>
<dbReference type="Proteomes" id="UP000322699">
    <property type="component" value="Unassembled WGS sequence"/>
</dbReference>
<dbReference type="InterPro" id="IPR036134">
    <property type="entry name" value="Crypto/Photolyase_FAD-like_sf"/>
</dbReference>